<gene>
    <name evidence="6" type="ORF">UPYG_G00230230</name>
</gene>
<keyword evidence="4" id="KW-1133">Transmembrane helix</keyword>
<comment type="similarity">
    <text evidence="2">Belongs to the YIP1 family.</text>
</comment>
<dbReference type="PANTHER" id="PTHR21236">
    <property type="entry name" value="GOLGI MEMBRANE PROTEIN YIP1"/>
    <property type="match status" value="1"/>
</dbReference>
<dbReference type="Proteomes" id="UP001557470">
    <property type="component" value="Unassembled WGS sequence"/>
</dbReference>
<dbReference type="GO" id="GO:0016020">
    <property type="term" value="C:membrane"/>
    <property type="evidence" value="ECO:0007669"/>
    <property type="project" value="UniProtKB-SubCell"/>
</dbReference>
<sequence length="279" mass="31491">MQQHPARGVSQNWPQGLKNKQCVVLLHSSSSIAMGDIQLFEQDFYNNDYNGFDPNLEYDNDVMYESIPGVFTPPAGQHYTGQIFQPPTPAGTNQQTAEIEEDPPLLEELGINFEHIWQKTLTVLNPMMPADGSIMNETDLAGPNSVLYRTGFYFTHGRQIPLWIYIWNQCHRLHGNAFPVDTYEFPDCVLWLCSQRTGLLPPPHGGTICFCSCLFHTRDHWNYPGIVCDWMVQFLSFQDLYLHSGYAGSAAVGSLPMCPALWSICLANSVLKTTTVTDY</sequence>
<comment type="subcellular location">
    <subcellularLocation>
        <location evidence="1">Membrane</location>
        <topology evidence="1">Multi-pass membrane protein</topology>
    </subcellularLocation>
</comment>
<organism evidence="6 7">
    <name type="scientific">Umbra pygmaea</name>
    <name type="common">Eastern mudminnow</name>
    <dbReference type="NCBI Taxonomy" id="75934"/>
    <lineage>
        <taxon>Eukaryota</taxon>
        <taxon>Metazoa</taxon>
        <taxon>Chordata</taxon>
        <taxon>Craniata</taxon>
        <taxon>Vertebrata</taxon>
        <taxon>Euteleostomi</taxon>
        <taxon>Actinopterygii</taxon>
        <taxon>Neopterygii</taxon>
        <taxon>Teleostei</taxon>
        <taxon>Protacanthopterygii</taxon>
        <taxon>Esociformes</taxon>
        <taxon>Umbridae</taxon>
        <taxon>Umbra</taxon>
    </lineage>
</organism>
<comment type="caution">
    <text evidence="6">The sequence shown here is derived from an EMBL/GenBank/DDBJ whole genome shotgun (WGS) entry which is preliminary data.</text>
</comment>
<reference evidence="6 7" key="1">
    <citation type="submission" date="2024-06" db="EMBL/GenBank/DDBJ databases">
        <authorList>
            <person name="Pan Q."/>
            <person name="Wen M."/>
            <person name="Jouanno E."/>
            <person name="Zahm M."/>
            <person name="Klopp C."/>
            <person name="Cabau C."/>
            <person name="Louis A."/>
            <person name="Berthelot C."/>
            <person name="Parey E."/>
            <person name="Roest Crollius H."/>
            <person name="Montfort J."/>
            <person name="Robinson-Rechavi M."/>
            <person name="Bouchez O."/>
            <person name="Lampietro C."/>
            <person name="Lopez Roques C."/>
            <person name="Donnadieu C."/>
            <person name="Postlethwait J."/>
            <person name="Bobe J."/>
            <person name="Verreycken H."/>
            <person name="Guiguen Y."/>
        </authorList>
    </citation>
    <scope>NUCLEOTIDE SEQUENCE [LARGE SCALE GENOMIC DNA]</scope>
    <source>
        <strain evidence="6">Up_M1</strain>
        <tissue evidence="6">Testis</tissue>
    </source>
</reference>
<dbReference type="InterPro" id="IPR045231">
    <property type="entry name" value="Yip1/4-like"/>
</dbReference>
<dbReference type="EMBL" id="JAGEUA010000007">
    <property type="protein sequence ID" value="KAL0969645.1"/>
    <property type="molecule type" value="Genomic_DNA"/>
</dbReference>
<dbReference type="AlphaFoldDB" id="A0ABD0WDA3"/>
<evidence type="ECO:0000256" key="4">
    <source>
        <dbReference type="ARBA" id="ARBA00022989"/>
    </source>
</evidence>
<evidence type="ECO:0000256" key="5">
    <source>
        <dbReference type="ARBA" id="ARBA00023136"/>
    </source>
</evidence>
<keyword evidence="7" id="KW-1185">Reference proteome</keyword>
<evidence type="ECO:0000256" key="1">
    <source>
        <dbReference type="ARBA" id="ARBA00004141"/>
    </source>
</evidence>
<keyword evidence="5" id="KW-0472">Membrane</keyword>
<accession>A0ABD0WDA3</accession>
<evidence type="ECO:0000313" key="7">
    <source>
        <dbReference type="Proteomes" id="UP001557470"/>
    </source>
</evidence>
<evidence type="ECO:0000256" key="3">
    <source>
        <dbReference type="ARBA" id="ARBA00022692"/>
    </source>
</evidence>
<keyword evidence="3" id="KW-0812">Transmembrane</keyword>
<evidence type="ECO:0000313" key="6">
    <source>
        <dbReference type="EMBL" id="KAL0969645.1"/>
    </source>
</evidence>
<name>A0ABD0WDA3_UMBPY</name>
<protein>
    <submittedName>
        <fullName evidence="6">Uncharacterized protein</fullName>
    </submittedName>
</protein>
<evidence type="ECO:0000256" key="2">
    <source>
        <dbReference type="ARBA" id="ARBA00010596"/>
    </source>
</evidence>
<dbReference type="PANTHER" id="PTHR21236:SF5">
    <property type="entry name" value="PROTEIN YIPF7"/>
    <property type="match status" value="1"/>
</dbReference>
<proteinExistence type="inferred from homology"/>